<evidence type="ECO:0000256" key="2">
    <source>
        <dbReference type="ARBA" id="ARBA00023043"/>
    </source>
</evidence>
<keyword evidence="4" id="KW-0732">Signal</keyword>
<dbReference type="Proteomes" id="UP000076609">
    <property type="component" value="Unassembled WGS sequence"/>
</dbReference>
<reference evidence="6" key="1">
    <citation type="submission" date="2016-01" db="EMBL/GenBank/DDBJ databases">
        <title>Draft genome of Chromobacterium sp. F49.</title>
        <authorList>
            <person name="Hong K.W."/>
        </authorList>
    </citation>
    <scope>NUCLEOTIDE SEQUENCE [LARGE SCALE GENOMIC DNA]</scope>
    <source>
        <strain evidence="6">CN3</strain>
    </source>
</reference>
<feature type="repeat" description="ANK" evidence="3">
    <location>
        <begin position="60"/>
        <end position="92"/>
    </location>
</feature>
<dbReference type="RefSeq" id="WP_066692530.1">
    <property type="nucleotide sequence ID" value="NZ_CP117025.1"/>
</dbReference>
<evidence type="ECO:0000313" key="6">
    <source>
        <dbReference type="Proteomes" id="UP000076609"/>
    </source>
</evidence>
<proteinExistence type="predicted"/>
<evidence type="ECO:0008006" key="7">
    <source>
        <dbReference type="Google" id="ProtNLM"/>
    </source>
</evidence>
<feature type="repeat" description="ANK" evidence="3">
    <location>
        <begin position="126"/>
        <end position="158"/>
    </location>
</feature>
<dbReference type="PROSITE" id="PS50297">
    <property type="entry name" value="ANK_REP_REGION"/>
    <property type="match status" value="2"/>
</dbReference>
<dbReference type="Pfam" id="PF12796">
    <property type="entry name" value="Ank_2"/>
    <property type="match status" value="1"/>
</dbReference>
<dbReference type="PANTHER" id="PTHR24171:SF8">
    <property type="entry name" value="BRCA1-ASSOCIATED RING DOMAIN PROTEIN 1"/>
    <property type="match status" value="1"/>
</dbReference>
<keyword evidence="2 3" id="KW-0040">ANK repeat</keyword>
<organism evidence="5 6">
    <name type="scientific">Sphingomonas hankookensis</name>
    <dbReference type="NCBI Taxonomy" id="563996"/>
    <lineage>
        <taxon>Bacteria</taxon>
        <taxon>Pseudomonadati</taxon>
        <taxon>Pseudomonadota</taxon>
        <taxon>Alphaproteobacteria</taxon>
        <taxon>Sphingomonadales</taxon>
        <taxon>Sphingomonadaceae</taxon>
        <taxon>Sphingomonas</taxon>
    </lineage>
</organism>
<gene>
    <name evidence="5" type="ORF">AVT10_05490</name>
</gene>
<dbReference type="SMART" id="SM00248">
    <property type="entry name" value="ANK"/>
    <property type="match status" value="3"/>
</dbReference>
<evidence type="ECO:0000256" key="1">
    <source>
        <dbReference type="ARBA" id="ARBA00022737"/>
    </source>
</evidence>
<keyword evidence="6" id="KW-1185">Reference proteome</keyword>
<dbReference type="EMBL" id="LQQO01000034">
    <property type="protein sequence ID" value="KZE11687.1"/>
    <property type="molecule type" value="Genomic_DNA"/>
</dbReference>
<dbReference type="InterPro" id="IPR036770">
    <property type="entry name" value="Ankyrin_rpt-contain_sf"/>
</dbReference>
<evidence type="ECO:0000313" key="5">
    <source>
        <dbReference type="EMBL" id="KZE11687.1"/>
    </source>
</evidence>
<evidence type="ECO:0000256" key="3">
    <source>
        <dbReference type="PROSITE-ProRule" id="PRU00023"/>
    </source>
</evidence>
<protein>
    <recommendedName>
        <fullName evidence="7">Ankyrin repeat domain-containing protein</fullName>
    </recommendedName>
</protein>
<dbReference type="PROSITE" id="PS50088">
    <property type="entry name" value="ANK_REPEAT"/>
    <property type="match status" value="3"/>
</dbReference>
<comment type="caution">
    <text evidence="5">The sequence shown here is derived from an EMBL/GenBank/DDBJ whole genome shotgun (WGS) entry which is preliminary data.</text>
</comment>
<feature type="signal peptide" evidence="4">
    <location>
        <begin position="1"/>
        <end position="20"/>
    </location>
</feature>
<sequence>MSAIRLALAAALMLPAAAHAQQMSPGYVFLKAIRDEDGNKVNDILGQPGQTIINTKDRTTGEGALHIVAKSGNLTYLRFLLAKGANPNLQDNRGNTPALLAVESGSVEAINALAARKANLNLGNSSGETPLIRAVQLRNLDMVRTLIAAGANPDQADVIAGMSARDYAKRDTRTPALLKVIEEAPAAKPKAAVAGPRM</sequence>
<feature type="chain" id="PRO_5045169786" description="Ankyrin repeat domain-containing protein" evidence="4">
    <location>
        <begin position="21"/>
        <end position="198"/>
    </location>
</feature>
<feature type="repeat" description="ANK" evidence="3">
    <location>
        <begin position="93"/>
        <end position="125"/>
    </location>
</feature>
<dbReference type="InterPro" id="IPR002110">
    <property type="entry name" value="Ankyrin_rpt"/>
</dbReference>
<name>A0ABR5YBF3_9SPHN</name>
<keyword evidence="1" id="KW-0677">Repeat</keyword>
<dbReference type="PANTHER" id="PTHR24171">
    <property type="entry name" value="ANKYRIN REPEAT DOMAIN-CONTAINING PROTEIN 39-RELATED"/>
    <property type="match status" value="1"/>
</dbReference>
<evidence type="ECO:0000256" key="4">
    <source>
        <dbReference type="SAM" id="SignalP"/>
    </source>
</evidence>
<accession>A0ABR5YBF3</accession>
<dbReference type="Gene3D" id="1.25.40.20">
    <property type="entry name" value="Ankyrin repeat-containing domain"/>
    <property type="match status" value="1"/>
</dbReference>
<dbReference type="SUPFAM" id="SSF48403">
    <property type="entry name" value="Ankyrin repeat"/>
    <property type="match status" value="1"/>
</dbReference>